<feature type="region of interest" description="Disordered" evidence="1">
    <location>
        <begin position="1"/>
        <end position="36"/>
    </location>
</feature>
<sequence>MVRRNKHSSEIPNPNSSSSVECIGTTTRTEESSQSGRILTKWRASLKPENAEALITTHSWIFGYDIDEDERDKLEEGIELDFRRSTRDKHQIDMGNDFT</sequence>
<gene>
    <name evidence="2" type="ORF">CCAM_LOCUS2128</name>
</gene>
<protein>
    <submittedName>
        <fullName evidence="2">Uncharacterized protein</fullName>
    </submittedName>
</protein>
<evidence type="ECO:0000313" key="2">
    <source>
        <dbReference type="EMBL" id="VFQ60352.1"/>
    </source>
</evidence>
<feature type="compositionally biased region" description="Low complexity" evidence="1">
    <location>
        <begin position="10"/>
        <end position="19"/>
    </location>
</feature>
<evidence type="ECO:0000256" key="1">
    <source>
        <dbReference type="SAM" id="MobiDB-lite"/>
    </source>
</evidence>
<accession>A0A484KDY8</accession>
<organism evidence="2 3">
    <name type="scientific">Cuscuta campestris</name>
    <dbReference type="NCBI Taxonomy" id="132261"/>
    <lineage>
        <taxon>Eukaryota</taxon>
        <taxon>Viridiplantae</taxon>
        <taxon>Streptophyta</taxon>
        <taxon>Embryophyta</taxon>
        <taxon>Tracheophyta</taxon>
        <taxon>Spermatophyta</taxon>
        <taxon>Magnoliopsida</taxon>
        <taxon>eudicotyledons</taxon>
        <taxon>Gunneridae</taxon>
        <taxon>Pentapetalae</taxon>
        <taxon>asterids</taxon>
        <taxon>lamiids</taxon>
        <taxon>Solanales</taxon>
        <taxon>Convolvulaceae</taxon>
        <taxon>Cuscuteae</taxon>
        <taxon>Cuscuta</taxon>
        <taxon>Cuscuta subgen. Grammica</taxon>
        <taxon>Cuscuta sect. Cleistogrammica</taxon>
    </lineage>
</organism>
<dbReference type="EMBL" id="OOIL02000115">
    <property type="protein sequence ID" value="VFQ60352.1"/>
    <property type="molecule type" value="Genomic_DNA"/>
</dbReference>
<reference evidence="2 3" key="1">
    <citation type="submission" date="2018-04" db="EMBL/GenBank/DDBJ databases">
        <authorList>
            <person name="Vogel A."/>
        </authorList>
    </citation>
    <scope>NUCLEOTIDE SEQUENCE [LARGE SCALE GENOMIC DNA]</scope>
</reference>
<name>A0A484KDY8_9ASTE</name>
<evidence type="ECO:0000313" key="3">
    <source>
        <dbReference type="Proteomes" id="UP000595140"/>
    </source>
</evidence>
<proteinExistence type="predicted"/>
<dbReference type="Proteomes" id="UP000595140">
    <property type="component" value="Unassembled WGS sequence"/>
</dbReference>
<dbReference type="AlphaFoldDB" id="A0A484KDY8"/>
<keyword evidence="3" id="KW-1185">Reference proteome</keyword>
<feature type="compositionally biased region" description="Polar residues" evidence="1">
    <location>
        <begin position="24"/>
        <end position="36"/>
    </location>
</feature>